<dbReference type="Gene3D" id="1.50.10.20">
    <property type="match status" value="1"/>
</dbReference>
<feature type="signal peptide" evidence="2">
    <location>
        <begin position="1"/>
        <end position="24"/>
    </location>
</feature>
<keyword evidence="4" id="KW-1185">Reference proteome</keyword>
<dbReference type="PROSITE" id="PS51257">
    <property type="entry name" value="PROKAR_LIPOPROTEIN"/>
    <property type="match status" value="1"/>
</dbReference>
<feature type="compositionally biased region" description="Low complexity" evidence="1">
    <location>
        <begin position="30"/>
        <end position="46"/>
    </location>
</feature>
<dbReference type="Gene3D" id="2.60.120.260">
    <property type="entry name" value="Galactose-binding domain-like"/>
    <property type="match status" value="1"/>
</dbReference>
<evidence type="ECO:0000256" key="1">
    <source>
        <dbReference type="SAM" id="MobiDB-lite"/>
    </source>
</evidence>
<feature type="region of interest" description="Disordered" evidence="1">
    <location>
        <begin position="29"/>
        <end position="59"/>
    </location>
</feature>
<dbReference type="Proteomes" id="UP001595699">
    <property type="component" value="Unassembled WGS sequence"/>
</dbReference>
<name>A0ABV7YB65_9ACTN</name>
<sequence length="703" mass="74654">MTRGIGAVACALALLGSLLGCANAVEVRRASSPSPSPSGSAAVSTAPLPPAKSDLSPANAGFEGASGKCPESWSCSAAGGAQAALSSSQKHDGVRSLRVTAPSAKDRYVLSSQLLPAEPQRQYVTTIWRRSASRAEVGSESIRLIFLDSARRWAGASSQRGTRSVADTWVGLSARADAPAKAAYVQVEVTIQGPSPGVFLDGLSVRHRPILDVWGGTGLQRGTSGDTLVLQFTTPTHDGVHLGALRVMGTRLAVESRSRLSGGFSYRLLGRASYDSSSKTIEVRPGGAAKIVVTGGRFAASSGTGFAKAMIWDPVAEAEFPIFVALQNFSSSESPSLMGFASTLLARRAVDRLAAYLDTRMTPSGGWSIAHELWPATPREDPLAISSLTEGYLSRVQASSSASSRALAESRARRGLDWMVRHQRADGGFGLPWPYGAAQGHYPARAHYLPGHKQHPAGEAYAVLTAKAGLSLLTGYKVLGDQKYLSAAQKAVRKLLRGPSGFQWLDAGRTRGSVPYCDLEPIFDPGYPAVAAHDVVPRLKNTAVEVYNIDGATLSFIAALYEETGDQSLLRYGDALASNLAFRMNPNGSIPYVWYQTSYKSGPYANIVFSGLLTYGELRRRQDWIDKARTGYSWMANKDATGYLPNEAYATSFGLDVSLDVTQYLTNAVGTQRSNGSFSGGTATREDAVMFAVLSAMLLDVGG</sequence>
<gene>
    <name evidence="3" type="ORF">ACFOUW_13385</name>
</gene>
<dbReference type="InterPro" id="IPR008928">
    <property type="entry name" value="6-hairpin_glycosidase_sf"/>
</dbReference>
<dbReference type="SUPFAM" id="SSF81853">
    <property type="entry name" value="Family 10 polysaccharide lyase"/>
    <property type="match status" value="1"/>
</dbReference>
<evidence type="ECO:0000256" key="2">
    <source>
        <dbReference type="SAM" id="SignalP"/>
    </source>
</evidence>
<protein>
    <submittedName>
        <fullName evidence="3">Uncharacterized protein</fullName>
    </submittedName>
</protein>
<evidence type="ECO:0000313" key="4">
    <source>
        <dbReference type="Proteomes" id="UP001595699"/>
    </source>
</evidence>
<accession>A0ABV7YB65</accession>
<comment type="caution">
    <text evidence="3">The sequence shown here is derived from an EMBL/GenBank/DDBJ whole genome shotgun (WGS) entry which is preliminary data.</text>
</comment>
<dbReference type="SUPFAM" id="SSF48208">
    <property type="entry name" value="Six-hairpin glycosidases"/>
    <property type="match status" value="1"/>
</dbReference>
<organism evidence="3 4">
    <name type="scientific">Tenggerimyces flavus</name>
    <dbReference type="NCBI Taxonomy" id="1708749"/>
    <lineage>
        <taxon>Bacteria</taxon>
        <taxon>Bacillati</taxon>
        <taxon>Actinomycetota</taxon>
        <taxon>Actinomycetes</taxon>
        <taxon>Propionibacteriales</taxon>
        <taxon>Nocardioidaceae</taxon>
        <taxon>Tenggerimyces</taxon>
    </lineage>
</organism>
<keyword evidence="2" id="KW-0732">Signal</keyword>
<reference evidence="4" key="1">
    <citation type="journal article" date="2019" name="Int. J. Syst. Evol. Microbiol.">
        <title>The Global Catalogue of Microorganisms (GCM) 10K type strain sequencing project: providing services to taxonomists for standard genome sequencing and annotation.</title>
        <authorList>
            <consortium name="The Broad Institute Genomics Platform"/>
            <consortium name="The Broad Institute Genome Sequencing Center for Infectious Disease"/>
            <person name="Wu L."/>
            <person name="Ma J."/>
        </authorList>
    </citation>
    <scope>NUCLEOTIDE SEQUENCE [LARGE SCALE GENOMIC DNA]</scope>
    <source>
        <strain evidence="4">CGMCC 4.7241</strain>
    </source>
</reference>
<dbReference type="EMBL" id="JBHRZH010000009">
    <property type="protein sequence ID" value="MFC3761832.1"/>
    <property type="molecule type" value="Genomic_DNA"/>
</dbReference>
<evidence type="ECO:0000313" key="3">
    <source>
        <dbReference type="EMBL" id="MFC3761832.1"/>
    </source>
</evidence>
<proteinExistence type="predicted"/>
<dbReference type="RefSeq" id="WP_205114571.1">
    <property type="nucleotide sequence ID" value="NZ_JAFBCM010000001.1"/>
</dbReference>
<feature type="chain" id="PRO_5046556075" evidence="2">
    <location>
        <begin position="25"/>
        <end position="703"/>
    </location>
</feature>